<proteinExistence type="predicted"/>
<sequence>MATNRRVFWDFRSLIGMTASVLLRRISLSEKRKQQKRRGFSQKFRERKKTQNCRRPILSLKLAPPFHHINVCDDPFPTEGGWEGEREKARIPTPKYCIPLYLCCSVIECDVAPICLKSSHFPGLNKKKKRWQPIAGNSGIPAH</sequence>
<keyword evidence="2" id="KW-1185">Reference proteome</keyword>
<dbReference type="AlphaFoldDB" id="A0AAV4UQ95"/>
<organism evidence="1 2">
    <name type="scientific">Caerostris extrusa</name>
    <name type="common">Bark spider</name>
    <name type="synonym">Caerostris bankana</name>
    <dbReference type="NCBI Taxonomy" id="172846"/>
    <lineage>
        <taxon>Eukaryota</taxon>
        <taxon>Metazoa</taxon>
        <taxon>Ecdysozoa</taxon>
        <taxon>Arthropoda</taxon>
        <taxon>Chelicerata</taxon>
        <taxon>Arachnida</taxon>
        <taxon>Araneae</taxon>
        <taxon>Araneomorphae</taxon>
        <taxon>Entelegynae</taxon>
        <taxon>Araneoidea</taxon>
        <taxon>Araneidae</taxon>
        <taxon>Caerostris</taxon>
    </lineage>
</organism>
<gene>
    <name evidence="1" type="ORF">CEXT_644291</name>
</gene>
<accession>A0AAV4UQ95</accession>
<evidence type="ECO:0000313" key="1">
    <source>
        <dbReference type="EMBL" id="GIY59949.1"/>
    </source>
</evidence>
<evidence type="ECO:0000313" key="2">
    <source>
        <dbReference type="Proteomes" id="UP001054945"/>
    </source>
</evidence>
<name>A0AAV4UQ95_CAEEX</name>
<reference evidence="1 2" key="1">
    <citation type="submission" date="2021-06" db="EMBL/GenBank/DDBJ databases">
        <title>Caerostris extrusa draft genome.</title>
        <authorList>
            <person name="Kono N."/>
            <person name="Arakawa K."/>
        </authorList>
    </citation>
    <scope>NUCLEOTIDE SEQUENCE [LARGE SCALE GENOMIC DNA]</scope>
</reference>
<protein>
    <submittedName>
        <fullName evidence="1">Uncharacterized protein</fullName>
    </submittedName>
</protein>
<comment type="caution">
    <text evidence="1">The sequence shown here is derived from an EMBL/GenBank/DDBJ whole genome shotgun (WGS) entry which is preliminary data.</text>
</comment>
<dbReference type="Proteomes" id="UP001054945">
    <property type="component" value="Unassembled WGS sequence"/>
</dbReference>
<dbReference type="EMBL" id="BPLR01013258">
    <property type="protein sequence ID" value="GIY59949.1"/>
    <property type="molecule type" value="Genomic_DNA"/>
</dbReference>